<feature type="transmembrane region" description="Helical" evidence="7">
    <location>
        <begin position="58"/>
        <end position="85"/>
    </location>
</feature>
<protein>
    <recommendedName>
        <fullName evidence="8">Amino acid permease/ SLC12A domain-containing protein</fullName>
    </recommendedName>
</protein>
<feature type="transmembrane region" description="Helical" evidence="7">
    <location>
        <begin position="167"/>
        <end position="191"/>
    </location>
</feature>
<dbReference type="GO" id="GO:0016020">
    <property type="term" value="C:membrane"/>
    <property type="evidence" value="ECO:0007669"/>
    <property type="project" value="UniProtKB-SubCell"/>
</dbReference>
<dbReference type="RefSeq" id="XP_031025045.1">
    <property type="nucleotide sequence ID" value="XM_031168993.1"/>
</dbReference>
<dbReference type="GO" id="GO:0015171">
    <property type="term" value="F:amino acid transmembrane transporter activity"/>
    <property type="evidence" value="ECO:0007669"/>
    <property type="project" value="TreeGrafter"/>
</dbReference>
<feature type="transmembrane region" description="Helical" evidence="7">
    <location>
        <begin position="410"/>
        <end position="429"/>
    </location>
</feature>
<accession>A0A507C4D5</accession>
<evidence type="ECO:0000256" key="4">
    <source>
        <dbReference type="ARBA" id="ARBA00022970"/>
    </source>
</evidence>
<organism evidence="9 10">
    <name type="scientific">Synchytrium microbalum</name>
    <dbReference type="NCBI Taxonomy" id="1806994"/>
    <lineage>
        <taxon>Eukaryota</taxon>
        <taxon>Fungi</taxon>
        <taxon>Fungi incertae sedis</taxon>
        <taxon>Chytridiomycota</taxon>
        <taxon>Chytridiomycota incertae sedis</taxon>
        <taxon>Chytridiomycetes</taxon>
        <taxon>Synchytriales</taxon>
        <taxon>Synchytriaceae</taxon>
        <taxon>Synchytrium</taxon>
    </lineage>
</organism>
<dbReference type="Pfam" id="PF00324">
    <property type="entry name" value="AA_permease"/>
    <property type="match status" value="1"/>
</dbReference>
<dbReference type="Proteomes" id="UP000319731">
    <property type="component" value="Unassembled WGS sequence"/>
</dbReference>
<dbReference type="GeneID" id="42004290"/>
<gene>
    <name evidence="9" type="ORF">SmJEL517_g03065</name>
</gene>
<dbReference type="InterPro" id="IPR004841">
    <property type="entry name" value="AA-permease/SLC12A_dom"/>
</dbReference>
<dbReference type="OrthoDB" id="3900342at2759"/>
<feature type="transmembrane region" description="Helical" evidence="7">
    <location>
        <begin position="328"/>
        <end position="348"/>
    </location>
</feature>
<evidence type="ECO:0000256" key="2">
    <source>
        <dbReference type="ARBA" id="ARBA00022448"/>
    </source>
</evidence>
<evidence type="ECO:0000256" key="3">
    <source>
        <dbReference type="ARBA" id="ARBA00022692"/>
    </source>
</evidence>
<feature type="transmembrane region" description="Helical" evidence="7">
    <location>
        <begin position="106"/>
        <end position="131"/>
    </location>
</feature>
<keyword evidence="2" id="KW-0813">Transport</keyword>
<dbReference type="PIRSF" id="PIRSF006060">
    <property type="entry name" value="AA_transporter"/>
    <property type="match status" value="1"/>
</dbReference>
<reference evidence="9 10" key="1">
    <citation type="journal article" date="2019" name="Sci. Rep.">
        <title>Comparative genomics of chytrid fungi reveal insights into the obligate biotrophic and pathogenic lifestyle of Synchytrium endobioticum.</title>
        <authorList>
            <person name="van de Vossenberg B.T.L.H."/>
            <person name="Warris S."/>
            <person name="Nguyen H.D.T."/>
            <person name="van Gent-Pelzer M.P.E."/>
            <person name="Joly D.L."/>
            <person name="van de Geest H.C."/>
            <person name="Bonants P.J.M."/>
            <person name="Smith D.S."/>
            <person name="Levesque C.A."/>
            <person name="van der Lee T.A.J."/>
        </authorList>
    </citation>
    <scope>NUCLEOTIDE SEQUENCE [LARGE SCALE GENOMIC DNA]</scope>
    <source>
        <strain evidence="9 10">JEL517</strain>
    </source>
</reference>
<name>A0A507C4D5_9FUNG</name>
<dbReference type="InterPro" id="IPR050524">
    <property type="entry name" value="APC_YAT"/>
</dbReference>
<dbReference type="AlphaFoldDB" id="A0A507C4D5"/>
<keyword evidence="10" id="KW-1185">Reference proteome</keyword>
<comment type="caution">
    <text evidence="9">The sequence shown here is derived from an EMBL/GenBank/DDBJ whole genome shotgun (WGS) entry which is preliminary data.</text>
</comment>
<dbReference type="InterPro" id="IPR004840">
    <property type="entry name" value="Amino_acid_permease_CS"/>
</dbReference>
<evidence type="ECO:0000256" key="1">
    <source>
        <dbReference type="ARBA" id="ARBA00004141"/>
    </source>
</evidence>
<dbReference type="PANTHER" id="PTHR43341">
    <property type="entry name" value="AMINO ACID PERMEASE"/>
    <property type="match status" value="1"/>
</dbReference>
<evidence type="ECO:0000256" key="7">
    <source>
        <dbReference type="SAM" id="Phobius"/>
    </source>
</evidence>
<keyword evidence="5 7" id="KW-1133">Transmembrane helix</keyword>
<evidence type="ECO:0000256" key="6">
    <source>
        <dbReference type="ARBA" id="ARBA00023136"/>
    </source>
</evidence>
<proteinExistence type="predicted"/>
<feature type="transmembrane region" description="Helical" evidence="7">
    <location>
        <begin position="301"/>
        <end position="322"/>
    </location>
</feature>
<feature type="transmembrane region" description="Helical" evidence="7">
    <location>
        <begin position="30"/>
        <end position="52"/>
    </location>
</feature>
<evidence type="ECO:0000313" key="10">
    <source>
        <dbReference type="Proteomes" id="UP000319731"/>
    </source>
</evidence>
<evidence type="ECO:0000256" key="5">
    <source>
        <dbReference type="ARBA" id="ARBA00022989"/>
    </source>
</evidence>
<keyword evidence="3 7" id="KW-0812">Transmembrane</keyword>
<keyword evidence="4" id="KW-0029">Amino-acid transport</keyword>
<comment type="subcellular location">
    <subcellularLocation>
        <location evidence="1">Membrane</location>
        <topology evidence="1">Multi-pass membrane protein</topology>
    </subcellularLocation>
</comment>
<dbReference type="Gene3D" id="1.20.1740.10">
    <property type="entry name" value="Amino acid/polyamine transporter I"/>
    <property type="match status" value="2"/>
</dbReference>
<feature type="transmembrane region" description="Helical" evidence="7">
    <location>
        <begin position="137"/>
        <end position="155"/>
    </location>
</feature>
<dbReference type="PANTHER" id="PTHR43341:SF1">
    <property type="entry name" value="GENERAL AMINO-ACID PERMEASE GAP1"/>
    <property type="match status" value="1"/>
</dbReference>
<evidence type="ECO:0000313" key="9">
    <source>
        <dbReference type="EMBL" id="TPX34248.1"/>
    </source>
</evidence>
<keyword evidence="6 7" id="KW-0472">Membrane</keyword>
<sequence length="467" mass="50445">MADEKKEDVVIAEPVTHHVQRKLQARHLQMIALGGTIGTGLFVASGSTIVSAGPMGGLLSYIIVGLLVYGVVTALGEMATLYPISGSFNVYASRFVDKSLGFTMGWNYWASWAITIPAELSAGGIIIQYWLPNVQPWVWALVIIVVLTSINMIGVRGFGELEYWFSLIKVIAIIVFIIIGIAAVCGAFSSIGRVGFTYWTPTDDHPEWTAFSNGITGIAYAFPTAFYSFGGTELVGITAGEAANPRKTVPRGAANVMNAVILISLLSAANSSIYAASRTLMGMAESGLAPKIFGLVDKRGVPWVSLAISVLIACISFLGTVFGNGIVFAYLVNILGIASLLTWITICITHLRFRAAYKAQGFQLADLPFRTVTYPMNDIFAIVIGFLIIAALIYAAVTSPFVDPYTYYDSSLYVGIPLFAILYIGHKLITRSPLVPLMEVDLVSDRFVDEVSESNWSTPTKIIELIA</sequence>
<dbReference type="PROSITE" id="PS00218">
    <property type="entry name" value="AMINO_ACID_PERMEASE_1"/>
    <property type="match status" value="1"/>
</dbReference>
<feature type="domain" description="Amino acid permease/ SLC12A" evidence="8">
    <location>
        <begin position="27"/>
        <end position="257"/>
    </location>
</feature>
<evidence type="ECO:0000259" key="8">
    <source>
        <dbReference type="Pfam" id="PF00324"/>
    </source>
</evidence>
<feature type="transmembrane region" description="Helical" evidence="7">
    <location>
        <begin position="379"/>
        <end position="398"/>
    </location>
</feature>
<dbReference type="STRING" id="1806994.A0A507C4D5"/>
<dbReference type="EMBL" id="QEAO01000015">
    <property type="protein sequence ID" value="TPX34248.1"/>
    <property type="molecule type" value="Genomic_DNA"/>
</dbReference>